<reference evidence="8 9" key="1">
    <citation type="submission" date="2024-04" db="EMBL/GenBank/DDBJ databases">
        <title>Genome assembly C_amara_ONT_v2.</title>
        <authorList>
            <person name="Yant L."/>
            <person name="Moore C."/>
            <person name="Slenker M."/>
        </authorList>
    </citation>
    <scope>NUCLEOTIDE SEQUENCE [LARGE SCALE GENOMIC DNA]</scope>
    <source>
        <tissue evidence="8">Leaf</tissue>
    </source>
</reference>
<dbReference type="EMBL" id="JBANAX010000584">
    <property type="protein sequence ID" value="KAL1201645.1"/>
    <property type="molecule type" value="Genomic_DNA"/>
</dbReference>
<evidence type="ECO:0000256" key="3">
    <source>
        <dbReference type="ARBA" id="ARBA00012485"/>
    </source>
</evidence>
<gene>
    <name evidence="8" type="ORF">V5N11_006189</name>
</gene>
<evidence type="ECO:0000256" key="4">
    <source>
        <dbReference type="ARBA" id="ARBA00022679"/>
    </source>
</evidence>
<dbReference type="PANTHER" id="PTHR11254">
    <property type="entry name" value="HECT DOMAIN UBIQUITIN-PROTEIN LIGASE"/>
    <property type="match status" value="1"/>
</dbReference>
<dbReference type="InterPro" id="IPR000569">
    <property type="entry name" value="HECT_dom"/>
</dbReference>
<evidence type="ECO:0000259" key="7">
    <source>
        <dbReference type="PROSITE" id="PS50237"/>
    </source>
</evidence>
<dbReference type="PANTHER" id="PTHR11254:SF424">
    <property type="entry name" value="E3 UBIQUITIN-PROTEIN LIGASE UPL5"/>
    <property type="match status" value="1"/>
</dbReference>
<dbReference type="Gene3D" id="3.30.2410.10">
    <property type="entry name" value="Hect, E3 ligase catalytic domain"/>
    <property type="match status" value="1"/>
</dbReference>
<accession>A0ABD1AJJ2</accession>
<evidence type="ECO:0000256" key="5">
    <source>
        <dbReference type="ARBA" id="ARBA00022786"/>
    </source>
</evidence>
<feature type="domain" description="HECT" evidence="7">
    <location>
        <begin position="25"/>
        <end position="172"/>
    </location>
</feature>
<dbReference type="EC" id="2.3.2.26" evidence="3"/>
<protein>
    <recommendedName>
        <fullName evidence="3">HECT-type E3 ubiquitin transferase</fullName>
        <ecNumber evidence="3">2.3.2.26</ecNumber>
    </recommendedName>
</protein>
<proteinExistence type="predicted"/>
<sequence length="172" mass="20356">MSKEMLEVSALTFSIDVDKRLEIPLVPNGQDVLVTFEDKERYIELRIQMKYVTLVEKQVLHFAQGFEDLLDGPYSAFFNTLSLEDLDCLLRGIDQEDISIQEWKLHTEYQGFEEKDDVIGWFWEIIKGMDQTRRRRFLYFWTAVRFLPMNGFEDLPTLTIIRGFLGERDKDG</sequence>
<evidence type="ECO:0000313" key="9">
    <source>
        <dbReference type="Proteomes" id="UP001558713"/>
    </source>
</evidence>
<keyword evidence="9" id="KW-1185">Reference proteome</keyword>
<dbReference type="InterPro" id="IPR035983">
    <property type="entry name" value="Hect_E3_ubiquitin_ligase"/>
</dbReference>
<dbReference type="Pfam" id="PF00632">
    <property type="entry name" value="HECT"/>
    <property type="match status" value="1"/>
</dbReference>
<dbReference type="InterPro" id="IPR050409">
    <property type="entry name" value="E3_ubiq-protein_ligase"/>
</dbReference>
<evidence type="ECO:0000313" key="8">
    <source>
        <dbReference type="EMBL" id="KAL1201645.1"/>
    </source>
</evidence>
<dbReference type="PROSITE" id="PS50237">
    <property type="entry name" value="HECT"/>
    <property type="match status" value="1"/>
</dbReference>
<name>A0ABD1AJJ2_CARAN</name>
<keyword evidence="4" id="KW-0808">Transferase</keyword>
<evidence type="ECO:0000256" key="2">
    <source>
        <dbReference type="ARBA" id="ARBA00004906"/>
    </source>
</evidence>
<dbReference type="Proteomes" id="UP001558713">
    <property type="component" value="Unassembled WGS sequence"/>
</dbReference>
<comment type="pathway">
    <text evidence="2">Protein modification; protein ubiquitination.</text>
</comment>
<evidence type="ECO:0000256" key="6">
    <source>
        <dbReference type="PROSITE-ProRule" id="PRU00104"/>
    </source>
</evidence>
<dbReference type="Gene3D" id="3.90.1750.10">
    <property type="entry name" value="Hect, E3 ligase catalytic domains"/>
    <property type="match status" value="1"/>
</dbReference>
<comment type="caution">
    <text evidence="8">The sequence shown here is derived from an EMBL/GenBank/DDBJ whole genome shotgun (WGS) entry which is preliminary data.</text>
</comment>
<evidence type="ECO:0000256" key="1">
    <source>
        <dbReference type="ARBA" id="ARBA00000885"/>
    </source>
</evidence>
<dbReference type="Gene3D" id="3.30.2160.10">
    <property type="entry name" value="Hect, E3 ligase catalytic domain"/>
    <property type="match status" value="1"/>
</dbReference>
<organism evidence="8 9">
    <name type="scientific">Cardamine amara subsp. amara</name>
    <dbReference type="NCBI Taxonomy" id="228776"/>
    <lineage>
        <taxon>Eukaryota</taxon>
        <taxon>Viridiplantae</taxon>
        <taxon>Streptophyta</taxon>
        <taxon>Embryophyta</taxon>
        <taxon>Tracheophyta</taxon>
        <taxon>Spermatophyta</taxon>
        <taxon>Magnoliopsida</taxon>
        <taxon>eudicotyledons</taxon>
        <taxon>Gunneridae</taxon>
        <taxon>Pentapetalae</taxon>
        <taxon>rosids</taxon>
        <taxon>malvids</taxon>
        <taxon>Brassicales</taxon>
        <taxon>Brassicaceae</taxon>
        <taxon>Cardamineae</taxon>
        <taxon>Cardamine</taxon>
    </lineage>
</organism>
<keyword evidence="5 6" id="KW-0833">Ubl conjugation pathway</keyword>
<dbReference type="AlphaFoldDB" id="A0ABD1AJJ2"/>
<comment type="catalytic activity">
    <reaction evidence="1">
        <text>S-ubiquitinyl-[E2 ubiquitin-conjugating enzyme]-L-cysteine + [acceptor protein]-L-lysine = [E2 ubiquitin-conjugating enzyme]-L-cysteine + N(6)-ubiquitinyl-[acceptor protein]-L-lysine.</text>
        <dbReference type="EC" id="2.3.2.26"/>
    </reaction>
</comment>
<comment type="caution">
    <text evidence="6">Lacks conserved residue(s) required for the propagation of feature annotation.</text>
</comment>
<dbReference type="SUPFAM" id="SSF56204">
    <property type="entry name" value="Hect, E3 ligase catalytic domain"/>
    <property type="match status" value="1"/>
</dbReference>
<dbReference type="GO" id="GO:0061630">
    <property type="term" value="F:ubiquitin protein ligase activity"/>
    <property type="evidence" value="ECO:0007669"/>
    <property type="project" value="UniProtKB-EC"/>
</dbReference>